<dbReference type="AlphaFoldDB" id="A0A5C5YCD3"/>
<sequence length="440" mass="46541">MSFRSIAGSPLWRLWSLVIAGEAIFVLPFVLPRLFRPVMLAQWGISNTDLGLAFSAYGIVAAVAYFAGGPLADRFGPRVMMTLALLSTAACGLALWGQPSATRLLWTYAAFGVTTILLFWAPMIRATHDLARTQTQGRAFGILDAGRGLFAALLASLFSFVFASLVDDGGEADAFQAILLLAILSVAASGAMIWLGLKRPANDASDTANLGQDADAPGQSINVQAIGRVLRRRSVWLQGWIVLCAYCGYKSIDNYGIYVVDAYGASSSRAAWVTTLAFWARPIAALSAGLVADRAGRMGWLAVLFAVVAVGNGWLAIDHRPTNGPAALTLSATPVLLTLLACTAAAIYGLRGVYFAVFDDLKIPPTLVGTAAGLVSLVGFLPDIFFGPVTGWVIDRHPGITGHRMVFAGIAVMSVMGVAASLWQRRDVSDAANPLDQTSA</sequence>
<name>A0A5C5YCD3_9PLAN</name>
<dbReference type="InterPro" id="IPR050171">
    <property type="entry name" value="MFS_Transporters"/>
</dbReference>
<dbReference type="CDD" id="cd06174">
    <property type="entry name" value="MFS"/>
    <property type="match status" value="1"/>
</dbReference>
<feature type="transmembrane region" description="Helical" evidence="7">
    <location>
        <begin position="366"/>
        <end position="385"/>
    </location>
</feature>
<reference evidence="9 10" key="1">
    <citation type="submission" date="2019-02" db="EMBL/GenBank/DDBJ databases">
        <title>Deep-cultivation of Planctomycetes and their phenomic and genomic characterization uncovers novel biology.</title>
        <authorList>
            <person name="Wiegand S."/>
            <person name="Jogler M."/>
            <person name="Boedeker C."/>
            <person name="Pinto D."/>
            <person name="Vollmers J."/>
            <person name="Rivas-Marin E."/>
            <person name="Kohn T."/>
            <person name="Peeters S.H."/>
            <person name="Heuer A."/>
            <person name="Rast P."/>
            <person name="Oberbeckmann S."/>
            <person name="Bunk B."/>
            <person name="Jeske O."/>
            <person name="Meyerdierks A."/>
            <person name="Storesund J.E."/>
            <person name="Kallscheuer N."/>
            <person name="Luecker S."/>
            <person name="Lage O.M."/>
            <person name="Pohl T."/>
            <person name="Merkel B.J."/>
            <person name="Hornburger P."/>
            <person name="Mueller R.-W."/>
            <person name="Bruemmer F."/>
            <person name="Labrenz M."/>
            <person name="Spormann A.M."/>
            <person name="Op Den Camp H."/>
            <person name="Overmann J."/>
            <person name="Amann R."/>
            <person name="Jetten M.S.M."/>
            <person name="Mascher T."/>
            <person name="Medema M.H."/>
            <person name="Devos D.P."/>
            <person name="Kaster A.-K."/>
            <person name="Ovreas L."/>
            <person name="Rohde M."/>
            <person name="Galperin M.Y."/>
            <person name="Jogler C."/>
        </authorList>
    </citation>
    <scope>NUCLEOTIDE SEQUENCE [LARGE SCALE GENOMIC DNA]</scope>
    <source>
        <strain evidence="9 10">Pan14r</strain>
    </source>
</reference>
<dbReference type="GO" id="GO:0022857">
    <property type="term" value="F:transmembrane transporter activity"/>
    <property type="evidence" value="ECO:0007669"/>
    <property type="project" value="InterPro"/>
</dbReference>
<protein>
    <submittedName>
        <fullName evidence="9">Inner membrane protein YqcE</fullName>
    </submittedName>
</protein>
<proteinExistence type="predicted"/>
<evidence type="ECO:0000256" key="4">
    <source>
        <dbReference type="ARBA" id="ARBA00022692"/>
    </source>
</evidence>
<comment type="caution">
    <text evidence="9">The sequence shown here is derived from an EMBL/GenBank/DDBJ whole genome shotgun (WGS) entry which is preliminary data.</text>
</comment>
<feature type="transmembrane region" description="Helical" evidence="7">
    <location>
        <begin position="405"/>
        <end position="423"/>
    </location>
</feature>
<accession>A0A5C5YCD3</accession>
<evidence type="ECO:0000256" key="2">
    <source>
        <dbReference type="ARBA" id="ARBA00022448"/>
    </source>
</evidence>
<dbReference type="InterPro" id="IPR020846">
    <property type="entry name" value="MFS_dom"/>
</dbReference>
<feature type="transmembrane region" description="Helical" evidence="7">
    <location>
        <begin position="272"/>
        <end position="292"/>
    </location>
</feature>
<feature type="transmembrane region" description="Helical" evidence="7">
    <location>
        <begin position="12"/>
        <end position="30"/>
    </location>
</feature>
<evidence type="ECO:0000256" key="3">
    <source>
        <dbReference type="ARBA" id="ARBA00022475"/>
    </source>
</evidence>
<feature type="transmembrane region" description="Helical" evidence="7">
    <location>
        <begin position="145"/>
        <end position="165"/>
    </location>
</feature>
<dbReference type="Proteomes" id="UP000317238">
    <property type="component" value="Unassembled WGS sequence"/>
</dbReference>
<keyword evidence="2" id="KW-0813">Transport</keyword>
<dbReference type="PANTHER" id="PTHR23517:SF3">
    <property type="entry name" value="INTEGRAL MEMBRANE TRANSPORT PROTEIN"/>
    <property type="match status" value="1"/>
</dbReference>
<feature type="transmembrane region" description="Helical" evidence="7">
    <location>
        <begin position="329"/>
        <end position="354"/>
    </location>
</feature>
<dbReference type="SUPFAM" id="SSF103473">
    <property type="entry name" value="MFS general substrate transporter"/>
    <property type="match status" value="1"/>
</dbReference>
<dbReference type="RefSeq" id="WP_145293912.1">
    <property type="nucleotide sequence ID" value="NZ_CP036319.1"/>
</dbReference>
<dbReference type="GO" id="GO:0005886">
    <property type="term" value="C:plasma membrane"/>
    <property type="evidence" value="ECO:0007669"/>
    <property type="project" value="UniProtKB-SubCell"/>
</dbReference>
<feature type="transmembrane region" description="Helical" evidence="7">
    <location>
        <begin position="50"/>
        <end position="67"/>
    </location>
</feature>
<feature type="transmembrane region" description="Helical" evidence="7">
    <location>
        <begin position="104"/>
        <end position="124"/>
    </location>
</feature>
<evidence type="ECO:0000259" key="8">
    <source>
        <dbReference type="PROSITE" id="PS50850"/>
    </source>
</evidence>
<feature type="transmembrane region" description="Helical" evidence="7">
    <location>
        <begin position="235"/>
        <end position="252"/>
    </location>
</feature>
<keyword evidence="10" id="KW-1185">Reference proteome</keyword>
<dbReference type="PANTHER" id="PTHR23517">
    <property type="entry name" value="RESISTANCE PROTEIN MDTM, PUTATIVE-RELATED-RELATED"/>
    <property type="match status" value="1"/>
</dbReference>
<keyword evidence="3" id="KW-1003">Cell membrane</keyword>
<evidence type="ECO:0000256" key="6">
    <source>
        <dbReference type="ARBA" id="ARBA00023136"/>
    </source>
</evidence>
<dbReference type="InterPro" id="IPR036259">
    <property type="entry name" value="MFS_trans_sf"/>
</dbReference>
<dbReference type="OrthoDB" id="9783227at2"/>
<dbReference type="EMBL" id="SJPL01000001">
    <property type="protein sequence ID" value="TWT72005.1"/>
    <property type="molecule type" value="Genomic_DNA"/>
</dbReference>
<feature type="domain" description="Major facilitator superfamily (MFS) profile" evidence="8">
    <location>
        <begin position="14"/>
        <end position="429"/>
    </location>
</feature>
<feature type="transmembrane region" description="Helical" evidence="7">
    <location>
        <begin position="79"/>
        <end position="98"/>
    </location>
</feature>
<feature type="transmembrane region" description="Helical" evidence="7">
    <location>
        <begin position="299"/>
        <end position="317"/>
    </location>
</feature>
<dbReference type="Gene3D" id="1.20.1250.20">
    <property type="entry name" value="MFS general substrate transporter like domains"/>
    <property type="match status" value="2"/>
</dbReference>
<keyword evidence="5 7" id="KW-1133">Transmembrane helix</keyword>
<dbReference type="PROSITE" id="PS50850">
    <property type="entry name" value="MFS"/>
    <property type="match status" value="1"/>
</dbReference>
<evidence type="ECO:0000256" key="5">
    <source>
        <dbReference type="ARBA" id="ARBA00022989"/>
    </source>
</evidence>
<organism evidence="9 10">
    <name type="scientific">Crateriforma conspicua</name>
    <dbReference type="NCBI Taxonomy" id="2527996"/>
    <lineage>
        <taxon>Bacteria</taxon>
        <taxon>Pseudomonadati</taxon>
        <taxon>Planctomycetota</taxon>
        <taxon>Planctomycetia</taxon>
        <taxon>Planctomycetales</taxon>
        <taxon>Planctomycetaceae</taxon>
        <taxon>Crateriforma</taxon>
    </lineage>
</organism>
<evidence type="ECO:0000256" key="1">
    <source>
        <dbReference type="ARBA" id="ARBA00004651"/>
    </source>
</evidence>
<dbReference type="InterPro" id="IPR011701">
    <property type="entry name" value="MFS"/>
</dbReference>
<evidence type="ECO:0000256" key="7">
    <source>
        <dbReference type="SAM" id="Phobius"/>
    </source>
</evidence>
<comment type="subcellular location">
    <subcellularLocation>
        <location evidence="1">Cell membrane</location>
        <topology evidence="1">Multi-pass membrane protein</topology>
    </subcellularLocation>
</comment>
<feature type="transmembrane region" description="Helical" evidence="7">
    <location>
        <begin position="177"/>
        <end position="197"/>
    </location>
</feature>
<gene>
    <name evidence="9" type="primary">yqcE</name>
    <name evidence="9" type="ORF">Pan14r_43220</name>
</gene>
<keyword evidence="6 7" id="KW-0472">Membrane</keyword>
<keyword evidence="4 7" id="KW-0812">Transmembrane</keyword>
<evidence type="ECO:0000313" key="9">
    <source>
        <dbReference type="EMBL" id="TWT72005.1"/>
    </source>
</evidence>
<evidence type="ECO:0000313" key="10">
    <source>
        <dbReference type="Proteomes" id="UP000317238"/>
    </source>
</evidence>
<dbReference type="Pfam" id="PF07690">
    <property type="entry name" value="MFS_1"/>
    <property type="match status" value="1"/>
</dbReference>